<dbReference type="OrthoDB" id="2560628at2759"/>
<feature type="transmembrane region" description="Helical" evidence="1">
    <location>
        <begin position="63"/>
        <end position="87"/>
    </location>
</feature>
<feature type="transmembrane region" description="Helical" evidence="1">
    <location>
        <begin position="32"/>
        <end position="51"/>
    </location>
</feature>
<proteinExistence type="predicted"/>
<evidence type="ECO:0000313" key="3">
    <source>
        <dbReference type="Proteomes" id="UP000184546"/>
    </source>
</evidence>
<organism evidence="2 3">
    <name type="scientific">Aspergillus aculeatus (strain ATCC 16872 / CBS 172.66 / WB 5094)</name>
    <dbReference type="NCBI Taxonomy" id="690307"/>
    <lineage>
        <taxon>Eukaryota</taxon>
        <taxon>Fungi</taxon>
        <taxon>Dikarya</taxon>
        <taxon>Ascomycota</taxon>
        <taxon>Pezizomycotina</taxon>
        <taxon>Eurotiomycetes</taxon>
        <taxon>Eurotiomycetidae</taxon>
        <taxon>Eurotiales</taxon>
        <taxon>Aspergillaceae</taxon>
        <taxon>Aspergillus</taxon>
        <taxon>Aspergillus subgen. Circumdati</taxon>
    </lineage>
</organism>
<evidence type="ECO:0000313" key="2">
    <source>
        <dbReference type="EMBL" id="OJK02702.1"/>
    </source>
</evidence>
<name>A0A1L9X2K2_ASPA1</name>
<dbReference type="PANTHER" id="PTHR42109">
    <property type="entry name" value="UNPLACED GENOMIC SCAFFOLD UM_SCAF_CONTIG_1.265, WHOLE GENOME SHOTGUN SEQUENCE"/>
    <property type="match status" value="1"/>
</dbReference>
<dbReference type="AlphaFoldDB" id="A0A1L9X2K2"/>
<keyword evidence="1" id="KW-1133">Transmembrane helix</keyword>
<feature type="transmembrane region" description="Helical" evidence="1">
    <location>
        <begin position="6"/>
        <end position="25"/>
    </location>
</feature>
<dbReference type="RefSeq" id="XP_020059041.1">
    <property type="nucleotide sequence ID" value="XM_020200686.1"/>
</dbReference>
<protein>
    <submittedName>
        <fullName evidence="2">Uncharacterized protein</fullName>
    </submittedName>
</protein>
<dbReference type="Proteomes" id="UP000184546">
    <property type="component" value="Unassembled WGS sequence"/>
</dbReference>
<dbReference type="PANTHER" id="PTHR42109:SF3">
    <property type="entry name" value="INTEGRAL MEMBRANE PROTEIN (AFU_ORTHOLOGUE AFUA_5G00100)"/>
    <property type="match status" value="1"/>
</dbReference>
<keyword evidence="3" id="KW-1185">Reference proteome</keyword>
<dbReference type="VEuPathDB" id="FungiDB:ASPACDRAFT_40015"/>
<dbReference type="GeneID" id="30974500"/>
<sequence length="129" mass="13571">MTTGLLVSQLALYAPLTLPTLYLVFSHGRHGLLALPLVEISVVYMLVAQFTQRADLNPTTGSLAVRVVLGFLPELLAALVLVFVGIVTVTRGGGKVGAEALELETWHSVTVEVTPAFAFATLLGGVGEI</sequence>
<reference evidence="3" key="1">
    <citation type="journal article" date="2017" name="Genome Biol.">
        <title>Comparative genomics reveals high biological diversity and specific adaptations in the industrially and medically important fungal genus Aspergillus.</title>
        <authorList>
            <person name="de Vries R.P."/>
            <person name="Riley R."/>
            <person name="Wiebenga A."/>
            <person name="Aguilar-Osorio G."/>
            <person name="Amillis S."/>
            <person name="Uchima C.A."/>
            <person name="Anderluh G."/>
            <person name="Asadollahi M."/>
            <person name="Askin M."/>
            <person name="Barry K."/>
            <person name="Battaglia E."/>
            <person name="Bayram O."/>
            <person name="Benocci T."/>
            <person name="Braus-Stromeyer S.A."/>
            <person name="Caldana C."/>
            <person name="Canovas D."/>
            <person name="Cerqueira G.C."/>
            <person name="Chen F."/>
            <person name="Chen W."/>
            <person name="Choi C."/>
            <person name="Clum A."/>
            <person name="Dos Santos R.A."/>
            <person name="Damasio A.R."/>
            <person name="Diallinas G."/>
            <person name="Emri T."/>
            <person name="Fekete E."/>
            <person name="Flipphi M."/>
            <person name="Freyberg S."/>
            <person name="Gallo A."/>
            <person name="Gournas C."/>
            <person name="Habgood R."/>
            <person name="Hainaut M."/>
            <person name="Harispe M.L."/>
            <person name="Henrissat B."/>
            <person name="Hilden K.S."/>
            <person name="Hope R."/>
            <person name="Hossain A."/>
            <person name="Karabika E."/>
            <person name="Karaffa L."/>
            <person name="Karanyi Z."/>
            <person name="Krasevec N."/>
            <person name="Kuo A."/>
            <person name="Kusch H."/>
            <person name="LaButti K."/>
            <person name="Lagendijk E.L."/>
            <person name="Lapidus A."/>
            <person name="Levasseur A."/>
            <person name="Lindquist E."/>
            <person name="Lipzen A."/>
            <person name="Logrieco A.F."/>
            <person name="MacCabe A."/>
            <person name="Maekelae M.R."/>
            <person name="Malavazi I."/>
            <person name="Melin P."/>
            <person name="Meyer V."/>
            <person name="Mielnichuk N."/>
            <person name="Miskei M."/>
            <person name="Molnar A.P."/>
            <person name="Mule G."/>
            <person name="Ngan C.Y."/>
            <person name="Orejas M."/>
            <person name="Orosz E."/>
            <person name="Ouedraogo J.P."/>
            <person name="Overkamp K.M."/>
            <person name="Park H.-S."/>
            <person name="Perrone G."/>
            <person name="Piumi F."/>
            <person name="Punt P.J."/>
            <person name="Ram A.F."/>
            <person name="Ramon A."/>
            <person name="Rauscher S."/>
            <person name="Record E."/>
            <person name="Riano-Pachon D.M."/>
            <person name="Robert V."/>
            <person name="Roehrig J."/>
            <person name="Ruller R."/>
            <person name="Salamov A."/>
            <person name="Salih N.S."/>
            <person name="Samson R.A."/>
            <person name="Sandor E."/>
            <person name="Sanguinetti M."/>
            <person name="Schuetze T."/>
            <person name="Sepcic K."/>
            <person name="Shelest E."/>
            <person name="Sherlock G."/>
            <person name="Sophianopoulou V."/>
            <person name="Squina F.M."/>
            <person name="Sun H."/>
            <person name="Susca A."/>
            <person name="Todd R.B."/>
            <person name="Tsang A."/>
            <person name="Unkles S.E."/>
            <person name="van de Wiele N."/>
            <person name="van Rossen-Uffink D."/>
            <person name="Oliveira J.V."/>
            <person name="Vesth T.C."/>
            <person name="Visser J."/>
            <person name="Yu J.-H."/>
            <person name="Zhou M."/>
            <person name="Andersen M.R."/>
            <person name="Archer D.B."/>
            <person name="Baker S.E."/>
            <person name="Benoit I."/>
            <person name="Brakhage A.A."/>
            <person name="Braus G.H."/>
            <person name="Fischer R."/>
            <person name="Frisvad J.C."/>
            <person name="Goldman G.H."/>
            <person name="Houbraken J."/>
            <person name="Oakley B."/>
            <person name="Pocsi I."/>
            <person name="Scazzocchio C."/>
            <person name="Seiboth B."/>
            <person name="vanKuyk P.A."/>
            <person name="Wortman J."/>
            <person name="Dyer P.S."/>
            <person name="Grigoriev I.V."/>
        </authorList>
    </citation>
    <scope>NUCLEOTIDE SEQUENCE [LARGE SCALE GENOMIC DNA]</scope>
    <source>
        <strain evidence="3">ATCC 16872 / CBS 172.66 / WB 5094</strain>
    </source>
</reference>
<keyword evidence="1" id="KW-0472">Membrane</keyword>
<dbReference type="EMBL" id="KV878972">
    <property type="protein sequence ID" value="OJK02702.1"/>
    <property type="molecule type" value="Genomic_DNA"/>
</dbReference>
<accession>A0A1L9X2K2</accession>
<keyword evidence="1" id="KW-0812">Transmembrane</keyword>
<evidence type="ECO:0000256" key="1">
    <source>
        <dbReference type="SAM" id="Phobius"/>
    </source>
</evidence>
<gene>
    <name evidence="2" type="ORF">ASPACDRAFT_40015</name>
</gene>